<dbReference type="SUPFAM" id="SSF56300">
    <property type="entry name" value="Metallo-dependent phosphatases"/>
    <property type="match status" value="1"/>
</dbReference>
<comment type="similarity">
    <text evidence="1">Belongs to the metallophosphoesterase superfamily. YfcE family.</text>
</comment>
<dbReference type="EMBL" id="JBHTKY010000013">
    <property type="protein sequence ID" value="MFD1165951.1"/>
    <property type="molecule type" value="Genomic_DNA"/>
</dbReference>
<proteinExistence type="inferred from homology"/>
<dbReference type="Gene3D" id="3.60.21.10">
    <property type="match status" value="1"/>
</dbReference>
<dbReference type="Proteomes" id="UP001597205">
    <property type="component" value="Unassembled WGS sequence"/>
</dbReference>
<name>A0ABW3RLB9_9SPHI</name>
<reference evidence="4" key="1">
    <citation type="journal article" date="2019" name="Int. J. Syst. Evol. Microbiol.">
        <title>The Global Catalogue of Microorganisms (GCM) 10K type strain sequencing project: providing services to taxonomists for standard genome sequencing and annotation.</title>
        <authorList>
            <consortium name="The Broad Institute Genomics Platform"/>
            <consortium name="The Broad Institute Genome Sequencing Center for Infectious Disease"/>
            <person name="Wu L."/>
            <person name="Ma J."/>
        </authorList>
    </citation>
    <scope>NUCLEOTIDE SEQUENCE [LARGE SCALE GENOMIC DNA]</scope>
    <source>
        <strain evidence="4">CCUG 52468</strain>
    </source>
</reference>
<dbReference type="Pfam" id="PF12850">
    <property type="entry name" value="Metallophos_2"/>
    <property type="match status" value="1"/>
</dbReference>
<dbReference type="InterPro" id="IPR024654">
    <property type="entry name" value="Calcineurin-like_PHP_lpxH"/>
</dbReference>
<dbReference type="PANTHER" id="PTHR42850">
    <property type="entry name" value="METALLOPHOSPHOESTERASE"/>
    <property type="match status" value="1"/>
</dbReference>
<evidence type="ECO:0000259" key="2">
    <source>
        <dbReference type="Pfam" id="PF12850"/>
    </source>
</evidence>
<dbReference type="PIRSF" id="PIRSF000883">
    <property type="entry name" value="Pesterase_MJ0912"/>
    <property type="match status" value="1"/>
</dbReference>
<comment type="caution">
    <text evidence="3">The sequence shown here is derived from an EMBL/GenBank/DDBJ whole genome shotgun (WGS) entry which is preliminary data.</text>
</comment>
<accession>A0ABW3RLB9</accession>
<feature type="domain" description="Calcineurin-like phosphoesterase" evidence="2">
    <location>
        <begin position="1"/>
        <end position="204"/>
    </location>
</feature>
<dbReference type="CDD" id="cd00838">
    <property type="entry name" value="MPP_superfamily"/>
    <property type="match status" value="1"/>
</dbReference>
<dbReference type="InterPro" id="IPR011152">
    <property type="entry name" value="Pesterase_MJ0912"/>
</dbReference>
<dbReference type="InterPro" id="IPR050126">
    <property type="entry name" value="Ap4A_hydrolase"/>
</dbReference>
<evidence type="ECO:0000313" key="4">
    <source>
        <dbReference type="Proteomes" id="UP001597205"/>
    </source>
</evidence>
<evidence type="ECO:0000256" key="1">
    <source>
        <dbReference type="ARBA" id="ARBA00008950"/>
    </source>
</evidence>
<dbReference type="RefSeq" id="WP_380896269.1">
    <property type="nucleotide sequence ID" value="NZ_JBHTKY010000013.1"/>
</dbReference>
<keyword evidence="4" id="KW-1185">Reference proteome</keyword>
<dbReference type="PANTHER" id="PTHR42850:SF2">
    <property type="entry name" value="BLL5683 PROTEIN"/>
    <property type="match status" value="1"/>
</dbReference>
<evidence type="ECO:0000313" key="3">
    <source>
        <dbReference type="EMBL" id="MFD1165951.1"/>
    </source>
</evidence>
<dbReference type="InterPro" id="IPR029052">
    <property type="entry name" value="Metallo-depent_PP-like"/>
</dbReference>
<sequence>MKIAVISDIHGNLPALDSVLNDISTRNIDQIYCLGDLIDFAPWTNEIIDLFRSSRIPTLLGNHDERVAFDQPINRKKKHSPEETVAREIAINHSKKHITFINRSYLKDLPFSLKLNYKIGQKHWNILLVHAHPDSNDQYIFEDVEESVVEGLINREQVDCLIMGHIHYSYIRKINNKWAINPGAVGRSKERNRLASYLILEINETGFKPEIIQIPFDKQKVIEAIVNSGIPDFYAKFWEN</sequence>
<protein>
    <submittedName>
        <fullName evidence="3">Metallophosphoesterase family protein</fullName>
    </submittedName>
</protein>
<gene>
    <name evidence="3" type="ORF">ACFQ2C_10075</name>
</gene>
<organism evidence="3 4">
    <name type="scientific">Sphingobacterium daejeonense</name>
    <dbReference type="NCBI Taxonomy" id="371142"/>
    <lineage>
        <taxon>Bacteria</taxon>
        <taxon>Pseudomonadati</taxon>
        <taxon>Bacteroidota</taxon>
        <taxon>Sphingobacteriia</taxon>
        <taxon>Sphingobacteriales</taxon>
        <taxon>Sphingobacteriaceae</taxon>
        <taxon>Sphingobacterium</taxon>
    </lineage>
</organism>